<proteinExistence type="predicted"/>
<name>A0A9Q4KJY9_9BACT</name>
<protein>
    <submittedName>
        <fullName evidence="1">Uncharacterized protein</fullName>
    </submittedName>
</protein>
<evidence type="ECO:0000313" key="1">
    <source>
        <dbReference type="EMBL" id="MCZ6159021.1"/>
    </source>
</evidence>
<dbReference type="RefSeq" id="WP_269484163.1">
    <property type="nucleotide sequence ID" value="NZ_JAPXGO010000001.1"/>
</dbReference>
<sequence>MNYNPKYQDDRDFANLVNEMVKDNPYTMEGNNYYNQTKQRAYNNSLPANSVNRYQNNPYINFNQTKAVNTNNSNNPYANLNSYGPDGSQVGDKYGWNVSGFLKGLAETKNNLRNDALLRENQQKQRDMLNTQRDFRYGVDKDNRDRALKMQDYQRKLNYDNERLRNQRMGVDLSTNLPNYDDYDEENRQTVYNNWVNNAMLPSGKQKTDNGWFSSKTTPIYDNQPPQQQPAFNQNDFFIDSSDYYNDNYEIPNYTQNDNPYGDEWVKVVNDNGEVAYMNKNTKEIRQ</sequence>
<organism evidence="1 2">
    <name type="scientific">Campylobacter ureolyticus</name>
    <dbReference type="NCBI Taxonomy" id="827"/>
    <lineage>
        <taxon>Bacteria</taxon>
        <taxon>Pseudomonadati</taxon>
        <taxon>Campylobacterota</taxon>
        <taxon>Epsilonproteobacteria</taxon>
        <taxon>Campylobacterales</taxon>
        <taxon>Campylobacteraceae</taxon>
        <taxon>Campylobacter</taxon>
    </lineage>
</organism>
<comment type="caution">
    <text evidence="1">The sequence shown here is derived from an EMBL/GenBank/DDBJ whole genome shotgun (WGS) entry which is preliminary data.</text>
</comment>
<accession>A0A9Q4KJY9</accession>
<dbReference type="Proteomes" id="UP001075225">
    <property type="component" value="Unassembled WGS sequence"/>
</dbReference>
<dbReference type="EMBL" id="JAPXGO010000001">
    <property type="protein sequence ID" value="MCZ6159021.1"/>
    <property type="molecule type" value="Genomic_DNA"/>
</dbReference>
<dbReference type="AlphaFoldDB" id="A0A9Q4KJY9"/>
<evidence type="ECO:0000313" key="2">
    <source>
        <dbReference type="Proteomes" id="UP001075225"/>
    </source>
</evidence>
<reference evidence="1" key="1">
    <citation type="submission" date="2022-12" db="EMBL/GenBank/DDBJ databases">
        <title>Species Delineation and Comparative Genomics within the Campylobacter ureolyticus Complex.</title>
        <authorList>
            <person name="Maki J."/>
            <person name="Howard M."/>
            <person name="Connelly S."/>
            <person name="Hardy D.J."/>
            <person name="Cameron A."/>
        </authorList>
    </citation>
    <scope>NUCLEOTIDE SEQUENCE</scope>
    <source>
        <strain evidence="1">URMC_787</strain>
    </source>
</reference>
<gene>
    <name evidence="1" type="ORF">O6B32_00765</name>
</gene>